<dbReference type="EMBL" id="CP163431">
    <property type="protein sequence ID" value="XDQ07479.1"/>
    <property type="molecule type" value="Genomic_DNA"/>
</dbReference>
<accession>A0AB39MNV7</accession>
<protein>
    <submittedName>
        <fullName evidence="2">Uncharacterized protein</fullName>
    </submittedName>
</protein>
<organism evidence="2">
    <name type="scientific">Streptomyces sp. R08</name>
    <dbReference type="NCBI Taxonomy" id="3238624"/>
    <lineage>
        <taxon>Bacteria</taxon>
        <taxon>Bacillati</taxon>
        <taxon>Actinomycetota</taxon>
        <taxon>Actinomycetes</taxon>
        <taxon>Kitasatosporales</taxon>
        <taxon>Streptomycetaceae</taxon>
        <taxon>Streptomyces</taxon>
    </lineage>
</organism>
<dbReference type="AlphaFoldDB" id="A0AB39MNV7"/>
<dbReference type="RefSeq" id="WP_369192261.1">
    <property type="nucleotide sequence ID" value="NZ_CP163431.1"/>
</dbReference>
<evidence type="ECO:0000313" key="2">
    <source>
        <dbReference type="EMBL" id="XDQ07479.1"/>
    </source>
</evidence>
<gene>
    <name evidence="2" type="ORF">AB5J58_48105</name>
</gene>
<feature type="compositionally biased region" description="Basic and acidic residues" evidence="1">
    <location>
        <begin position="7"/>
        <end position="20"/>
    </location>
</feature>
<feature type="region of interest" description="Disordered" evidence="1">
    <location>
        <begin position="1"/>
        <end position="20"/>
    </location>
</feature>
<sequence length="52" mass="6092">MRIPAHRQADMGRRESRSYATRVEEQTLSVVMSTHWANVILDQYNTVRDTVD</sequence>
<proteinExistence type="predicted"/>
<reference evidence="2" key="1">
    <citation type="submission" date="2024-07" db="EMBL/GenBank/DDBJ databases">
        <authorList>
            <person name="Yu S.T."/>
        </authorList>
    </citation>
    <scope>NUCLEOTIDE SEQUENCE</scope>
    <source>
        <strain evidence="2">R08</strain>
    </source>
</reference>
<evidence type="ECO:0000256" key="1">
    <source>
        <dbReference type="SAM" id="MobiDB-lite"/>
    </source>
</evidence>
<name>A0AB39MNV7_9ACTN</name>